<evidence type="ECO:0000313" key="9">
    <source>
        <dbReference type="EMBL" id="MFC5069641.1"/>
    </source>
</evidence>
<keyword evidence="10" id="KW-1185">Reference proteome</keyword>
<dbReference type="PROSITE" id="PS51007">
    <property type="entry name" value="CYTC"/>
    <property type="match status" value="1"/>
</dbReference>
<feature type="domain" description="Cytochrome c" evidence="8">
    <location>
        <begin position="24"/>
        <end position="123"/>
    </location>
</feature>
<dbReference type="InterPro" id="IPR002327">
    <property type="entry name" value="Cyt_c_1A/1B"/>
</dbReference>
<keyword evidence="1" id="KW-0813">Transport</keyword>
<dbReference type="PRINTS" id="PR00604">
    <property type="entry name" value="CYTCHRMECIAB"/>
</dbReference>
<keyword evidence="3 6" id="KW-0479">Metal-binding</keyword>
<proteinExistence type="predicted"/>
<evidence type="ECO:0000256" key="7">
    <source>
        <dbReference type="SAM" id="SignalP"/>
    </source>
</evidence>
<evidence type="ECO:0000256" key="6">
    <source>
        <dbReference type="PROSITE-ProRule" id="PRU00433"/>
    </source>
</evidence>
<dbReference type="PANTHER" id="PTHR11961">
    <property type="entry name" value="CYTOCHROME C"/>
    <property type="match status" value="1"/>
</dbReference>
<name>A0ABV9Z9M4_9HYPH</name>
<evidence type="ECO:0000256" key="5">
    <source>
        <dbReference type="ARBA" id="ARBA00023004"/>
    </source>
</evidence>
<protein>
    <submittedName>
        <fullName evidence="9">C-type cytochrome</fullName>
    </submittedName>
</protein>
<dbReference type="InterPro" id="IPR009056">
    <property type="entry name" value="Cyt_c-like_dom"/>
</dbReference>
<evidence type="ECO:0000256" key="4">
    <source>
        <dbReference type="ARBA" id="ARBA00022982"/>
    </source>
</evidence>
<dbReference type="Gene3D" id="1.10.760.10">
    <property type="entry name" value="Cytochrome c-like domain"/>
    <property type="match status" value="1"/>
</dbReference>
<dbReference type="RefSeq" id="WP_114956331.1">
    <property type="nucleotide sequence ID" value="NZ_JBHSJF010000008.1"/>
</dbReference>
<sequence>MSLRLFASALVVSSFSIGSAQAQDASADGQRLFQQRCGTCHSVQPGQTRVGPNLSGVFGRKAGTVEGARYSDALKNAGIVWSDETLNAYLDDPRKLVPNTTMTISLRDQTQRGAIVAYLRGLSSQTPAAQ</sequence>
<keyword evidence="2 6" id="KW-0349">Heme</keyword>
<feature type="chain" id="PRO_5045927919" evidence="7">
    <location>
        <begin position="23"/>
        <end position="130"/>
    </location>
</feature>
<reference evidence="10" key="1">
    <citation type="journal article" date="2019" name="Int. J. Syst. Evol. Microbiol.">
        <title>The Global Catalogue of Microorganisms (GCM) 10K type strain sequencing project: providing services to taxonomists for standard genome sequencing and annotation.</title>
        <authorList>
            <consortium name="The Broad Institute Genomics Platform"/>
            <consortium name="The Broad Institute Genome Sequencing Center for Infectious Disease"/>
            <person name="Wu L."/>
            <person name="Ma J."/>
        </authorList>
    </citation>
    <scope>NUCLEOTIDE SEQUENCE [LARGE SCALE GENOMIC DNA]</scope>
    <source>
        <strain evidence="10">CGMCC 1.16444</strain>
    </source>
</reference>
<dbReference type="InterPro" id="IPR036909">
    <property type="entry name" value="Cyt_c-like_dom_sf"/>
</dbReference>
<keyword evidence="5 6" id="KW-0408">Iron</keyword>
<evidence type="ECO:0000313" key="10">
    <source>
        <dbReference type="Proteomes" id="UP001595796"/>
    </source>
</evidence>
<comment type="caution">
    <text evidence="9">The sequence shown here is derived from an EMBL/GenBank/DDBJ whole genome shotgun (WGS) entry which is preliminary data.</text>
</comment>
<feature type="signal peptide" evidence="7">
    <location>
        <begin position="1"/>
        <end position="22"/>
    </location>
</feature>
<dbReference type="Proteomes" id="UP001595796">
    <property type="component" value="Unassembled WGS sequence"/>
</dbReference>
<evidence type="ECO:0000256" key="3">
    <source>
        <dbReference type="ARBA" id="ARBA00022723"/>
    </source>
</evidence>
<organism evidence="9 10">
    <name type="scientific">Flaviflagellibacter deserti</name>
    <dbReference type="NCBI Taxonomy" id="2267266"/>
    <lineage>
        <taxon>Bacteria</taxon>
        <taxon>Pseudomonadati</taxon>
        <taxon>Pseudomonadota</taxon>
        <taxon>Alphaproteobacteria</taxon>
        <taxon>Hyphomicrobiales</taxon>
        <taxon>Flaviflagellibacter</taxon>
    </lineage>
</organism>
<keyword evidence="4" id="KW-0249">Electron transport</keyword>
<evidence type="ECO:0000259" key="8">
    <source>
        <dbReference type="PROSITE" id="PS51007"/>
    </source>
</evidence>
<evidence type="ECO:0000256" key="2">
    <source>
        <dbReference type="ARBA" id="ARBA00022617"/>
    </source>
</evidence>
<evidence type="ECO:0000256" key="1">
    <source>
        <dbReference type="ARBA" id="ARBA00022448"/>
    </source>
</evidence>
<dbReference type="Pfam" id="PF00034">
    <property type="entry name" value="Cytochrom_C"/>
    <property type="match status" value="1"/>
</dbReference>
<keyword evidence="7" id="KW-0732">Signal</keyword>
<gene>
    <name evidence="9" type="ORF">ACFPFW_16615</name>
</gene>
<dbReference type="EMBL" id="JBHSJF010000008">
    <property type="protein sequence ID" value="MFC5069641.1"/>
    <property type="molecule type" value="Genomic_DNA"/>
</dbReference>
<dbReference type="SUPFAM" id="SSF46626">
    <property type="entry name" value="Cytochrome c"/>
    <property type="match status" value="1"/>
</dbReference>
<accession>A0ABV9Z9M4</accession>